<feature type="region of interest" description="Disordered" evidence="9">
    <location>
        <begin position="701"/>
        <end position="744"/>
    </location>
</feature>
<evidence type="ECO:0000256" key="1">
    <source>
        <dbReference type="ARBA" id="ARBA00004123"/>
    </source>
</evidence>
<evidence type="ECO:0000313" key="11">
    <source>
        <dbReference type="EMBL" id="KAG8519618.1"/>
    </source>
</evidence>
<dbReference type="GO" id="GO:0005634">
    <property type="term" value="C:nucleus"/>
    <property type="evidence" value="ECO:0007669"/>
    <property type="project" value="UniProtKB-SubCell"/>
</dbReference>
<comment type="function">
    <text evidence="6">Bridging factor that mediates the recruitment of CYLD to the LUBAC complex, thereby regulating TNF-alpha-induced necroptosis. Acts as a direct binding intermediate that bridges RNF31/HOIP, the catalytic subunit of the LUBAC complex, and the deubiquitinase (CYLD), thereby recruiting CYLD to the TNF-R1 signaling complex (TNF-RSC). Required to activate the 'Met-1'- (linear) and 'Lys-63'-linked deubiquitinase activities of CYLD. Controls the kinase activity of RIPK1 and TNF-alpha-induced necroptosis by promoting 'Met-1'-linked deubiquitination of RIPK1 by CYLD.</text>
</comment>
<comment type="subunit">
    <text evidence="7">Interacts (via the PIM motif) with RNF31/HOIP (via the PUB domain); the interaction is direct. Interacts (via the PUB domain) with CYLD; the interaction is direct.</text>
</comment>
<name>A0A8J6AEL3_GALPY</name>
<organism evidence="11 12">
    <name type="scientific">Galemys pyrenaicus</name>
    <name type="common">Iberian desman</name>
    <name type="synonym">Pyrenean desman</name>
    <dbReference type="NCBI Taxonomy" id="202257"/>
    <lineage>
        <taxon>Eukaryota</taxon>
        <taxon>Metazoa</taxon>
        <taxon>Chordata</taxon>
        <taxon>Craniata</taxon>
        <taxon>Vertebrata</taxon>
        <taxon>Euteleostomi</taxon>
        <taxon>Mammalia</taxon>
        <taxon>Eutheria</taxon>
        <taxon>Laurasiatheria</taxon>
        <taxon>Eulipotyphla</taxon>
        <taxon>Talpidae</taxon>
        <taxon>Galemys</taxon>
    </lineage>
</organism>
<dbReference type="PANTHER" id="PTHR15326:SF8">
    <property type="entry name" value="SPERMATOGENESIS-ASSOCIATED PROTEIN 2"/>
    <property type="match status" value="1"/>
</dbReference>
<evidence type="ECO:0000256" key="7">
    <source>
        <dbReference type="ARBA" id="ARBA00063825"/>
    </source>
</evidence>
<dbReference type="OrthoDB" id="9989817at2759"/>
<protein>
    <recommendedName>
        <fullName evidence="8">Spermatogenesis-associated protein 2</fullName>
    </recommendedName>
</protein>
<dbReference type="GO" id="GO:0010803">
    <property type="term" value="P:regulation of tumor necrosis factor-mediated signaling pathway"/>
    <property type="evidence" value="ECO:0007669"/>
    <property type="project" value="UniProtKB-ARBA"/>
</dbReference>
<dbReference type="Proteomes" id="UP000700334">
    <property type="component" value="Unassembled WGS sequence"/>
</dbReference>
<keyword evidence="12" id="KW-1185">Reference proteome</keyword>
<dbReference type="EMBL" id="JAGFMF010011603">
    <property type="protein sequence ID" value="KAG8519618.1"/>
    <property type="molecule type" value="Genomic_DNA"/>
</dbReference>
<evidence type="ECO:0000256" key="8">
    <source>
        <dbReference type="ARBA" id="ARBA00071327"/>
    </source>
</evidence>
<dbReference type="GO" id="GO:0070536">
    <property type="term" value="P:protein K63-linked deubiquitination"/>
    <property type="evidence" value="ECO:0007669"/>
    <property type="project" value="TreeGrafter"/>
</dbReference>
<feature type="region of interest" description="Disordered" evidence="9">
    <location>
        <begin position="583"/>
        <end position="605"/>
    </location>
</feature>
<accession>A0A8J6AEL3</accession>
<dbReference type="GO" id="GO:0005737">
    <property type="term" value="C:cytoplasm"/>
    <property type="evidence" value="ECO:0007669"/>
    <property type="project" value="UniProtKB-SubCell"/>
</dbReference>
<dbReference type="InterPro" id="IPR048839">
    <property type="entry name" value="SPATA2_PUB-like"/>
</dbReference>
<keyword evidence="4" id="KW-0539">Nucleus</keyword>
<evidence type="ECO:0000259" key="10">
    <source>
        <dbReference type="Pfam" id="PF21388"/>
    </source>
</evidence>
<comment type="subcellular location">
    <subcellularLocation>
        <location evidence="2">Cytoplasm</location>
    </subcellularLocation>
    <subcellularLocation>
        <location evidence="1">Nucleus</location>
    </subcellularLocation>
</comment>
<evidence type="ECO:0000256" key="6">
    <source>
        <dbReference type="ARBA" id="ARBA00056625"/>
    </source>
</evidence>
<evidence type="ECO:0000256" key="3">
    <source>
        <dbReference type="ARBA" id="ARBA00022490"/>
    </source>
</evidence>
<dbReference type="FunFam" id="1.20.58.2190:FF:000002">
    <property type="entry name" value="spermatogenesis-associated protein 2"/>
    <property type="match status" value="1"/>
</dbReference>
<comment type="caution">
    <text evidence="11">The sequence shown here is derived from an EMBL/GenBank/DDBJ whole genome shotgun (WGS) entry which is preliminary data.</text>
</comment>
<reference evidence="11" key="1">
    <citation type="journal article" date="2021" name="Evol. Appl.">
        <title>The genome of the Pyrenean desman and the effects of bottlenecks and inbreeding on the genomic landscape of an endangered species.</title>
        <authorList>
            <person name="Escoda L."/>
            <person name="Castresana J."/>
        </authorList>
    </citation>
    <scope>NUCLEOTIDE SEQUENCE</scope>
    <source>
        <strain evidence="11">IBE-C5619</strain>
    </source>
</reference>
<dbReference type="GO" id="GO:0060544">
    <property type="term" value="P:regulation of necroptotic process"/>
    <property type="evidence" value="ECO:0007669"/>
    <property type="project" value="TreeGrafter"/>
</dbReference>
<evidence type="ECO:0000256" key="2">
    <source>
        <dbReference type="ARBA" id="ARBA00004496"/>
    </source>
</evidence>
<dbReference type="CDD" id="cd19757">
    <property type="entry name" value="Bbox1"/>
    <property type="match status" value="1"/>
</dbReference>
<keyword evidence="3" id="KW-0963">Cytoplasm</keyword>
<comment type="similarity">
    <text evidence="5">Belongs to the SPATA2 family.</text>
</comment>
<dbReference type="Pfam" id="PF21388">
    <property type="entry name" value="SPATA2_PUB-like"/>
    <property type="match status" value="1"/>
</dbReference>
<evidence type="ECO:0000313" key="12">
    <source>
        <dbReference type="Proteomes" id="UP000700334"/>
    </source>
</evidence>
<evidence type="ECO:0000256" key="4">
    <source>
        <dbReference type="ARBA" id="ARBA00023242"/>
    </source>
</evidence>
<dbReference type="PANTHER" id="PTHR15326">
    <property type="entry name" value="SPERMATOGENESIS-ASSOCIATED PROTEIN 2/TAMOZHENNIC"/>
    <property type="match status" value="1"/>
</dbReference>
<feature type="domain" description="Spermatogenesis-associated protein 2 PUB-like" evidence="10">
    <location>
        <begin position="301"/>
        <end position="493"/>
    </location>
</feature>
<proteinExistence type="inferred from homology"/>
<dbReference type="GO" id="GO:1990108">
    <property type="term" value="P:protein linear deubiquitination"/>
    <property type="evidence" value="ECO:0007669"/>
    <property type="project" value="TreeGrafter"/>
</dbReference>
<evidence type="ECO:0000256" key="9">
    <source>
        <dbReference type="SAM" id="MobiDB-lite"/>
    </source>
</evidence>
<dbReference type="AlphaFoldDB" id="A0A8J6AEL3"/>
<evidence type="ECO:0000256" key="5">
    <source>
        <dbReference type="ARBA" id="ARBA00038142"/>
    </source>
</evidence>
<dbReference type="Gene3D" id="1.20.58.2190">
    <property type="match status" value="1"/>
</dbReference>
<gene>
    <name evidence="11" type="ORF">J0S82_013595</name>
</gene>
<sequence>MARSLCALNLPLELRSSDASKRSREERPVNFHASPRVPKGLAERFSSSHPDNSLGPAFLLGLIPLPVRRPPTKPQLAAYTCPQGTCTGFSYTSKHTGQVKRPKGSASAADPAGCRELSRCCCCAAILLPRTLRNGGREGGAPGGGAKVKTDCARGGTHFTERLWAELRSYRPQGEMSRGNDSPFYLGFLAPSPAGLGSPSAQQAVAVRPPFGHTPDRRHFLAECFRVATGPRYWSRYPAAGRSEKSPARLGSGGCRGSLLSPSAGASWAAVPGSYGGDKVAPFLAWMGKPSSMDTKYKDDLFRKYVQFHEGKVDATPSTQRPGSDEYLRAAASTLLSLHKVDPAYRFRLIQFYEAAERSLRSLRSSSLHALRGAFGVLETVGVNLFLCPWKKEFRSIKTYTGPFVYYVKSTLLEEDIRAILNYMGYVPELGTAYKLKELVETLQVKMVSFELFLAKVECEQMLEIHSQVKDKGYSELDVVSERKSSAEDVRGCSDALRRRAEGREHLTASMARVALQKSASERAAKDYYKPRVTKPSRSVDAYDSYCESRKPPLKASLSLRKEPVVADLGDDLKDEIIRPSPSLLAMSSSPHGSPDDLPSPSPSNGLGLLRSTYFSAQDDVDLYTDSEPRAAYRRQDALRPDVWLLRNDAHPVYHKRSPPAKESALCKCQNCSLPSSSLLCQRCESLLACPPASKPGAFPGKASSHDSLSQGSSLRDKHAGQAPGLDRLPHLHSKSRPSTTASSRCGFCNRPGATNTCTQCSKVSCDACLNAYHYDPCCKKSELHKFMPNHQLNYKSSQFSHLVYR</sequence>